<accession>G5SGT6</accession>
<proteinExistence type="predicted"/>
<evidence type="ECO:0000313" key="1">
    <source>
        <dbReference type="EMBL" id="EHC99879.1"/>
    </source>
</evidence>
<name>G5SGT6_SALET</name>
<dbReference type="EMBL" id="AFCX01001551">
    <property type="protein sequence ID" value="EHC99879.1"/>
    <property type="molecule type" value="Genomic_DNA"/>
</dbReference>
<dbReference type="Proteomes" id="UP000003536">
    <property type="component" value="Unassembled WGS sequence"/>
</dbReference>
<dbReference type="AlphaFoldDB" id="G5SGT6"/>
<evidence type="ECO:0000313" key="2">
    <source>
        <dbReference type="Proteomes" id="UP000003536"/>
    </source>
</evidence>
<gene>
    <name evidence="1" type="ORF">LTSEWAN_4767</name>
</gene>
<reference evidence="1 2" key="1">
    <citation type="journal article" date="2011" name="BMC Genomics">
        <title>Genome sequencing reveals diversification of virulence factor content and possible host adaptation in distinct subpopulations of Salmonella enterica.</title>
        <authorList>
            <person name="den Bakker H.C."/>
            <person name="Moreno Switt A.I."/>
            <person name="Govoni G."/>
            <person name="Cummings C.A."/>
            <person name="Ranieri M.L."/>
            <person name="Degoricija L."/>
            <person name="Hoelzer K."/>
            <person name="Rodriguez-Rivera L.D."/>
            <person name="Brown S."/>
            <person name="Bolchacova E."/>
            <person name="Furtado M.R."/>
            <person name="Wiedmann M."/>
        </authorList>
    </citation>
    <scope>NUCLEOTIDE SEQUENCE [LARGE SCALE GENOMIC DNA]</scope>
    <source>
        <strain evidence="1 2">A4-580</strain>
    </source>
</reference>
<organism evidence="1 2">
    <name type="scientific">Salmonella enterica subsp. enterica serovar Wandsworth str. A4-580</name>
    <dbReference type="NCBI Taxonomy" id="913086"/>
    <lineage>
        <taxon>Bacteria</taxon>
        <taxon>Pseudomonadati</taxon>
        <taxon>Pseudomonadota</taxon>
        <taxon>Gammaproteobacteria</taxon>
        <taxon>Enterobacterales</taxon>
        <taxon>Enterobacteriaceae</taxon>
        <taxon>Salmonella</taxon>
    </lineage>
</organism>
<dbReference type="PATRIC" id="fig|913086.3.peg.3679"/>
<sequence>MAVFITLIGKNTRWFYTSALSFSLPDYFQMLKVYDFYYNTIFRC</sequence>
<protein>
    <submittedName>
        <fullName evidence="1">Uncharacterized protein</fullName>
    </submittedName>
</protein>
<comment type="caution">
    <text evidence="1">The sequence shown here is derived from an EMBL/GenBank/DDBJ whole genome shotgun (WGS) entry which is preliminary data.</text>
</comment>